<organism evidence="1 2">
    <name type="scientific">Vibrio atlanticus (strain LGP32)</name>
    <name type="common">Vibrio splendidus (strain Mel32)</name>
    <dbReference type="NCBI Taxonomy" id="575788"/>
    <lineage>
        <taxon>Bacteria</taxon>
        <taxon>Pseudomonadati</taxon>
        <taxon>Pseudomonadota</taxon>
        <taxon>Gammaproteobacteria</taxon>
        <taxon>Vibrionales</taxon>
        <taxon>Vibrionaceae</taxon>
        <taxon>Vibrio</taxon>
    </lineage>
</organism>
<dbReference type="KEGG" id="vsp:VS_1371"/>
<proteinExistence type="predicted"/>
<dbReference type="eggNOG" id="ENOG5031NWZ">
    <property type="taxonomic scope" value="Bacteria"/>
</dbReference>
<accession>B7VNF8</accession>
<name>B7VNF8_VIBA3</name>
<dbReference type="STRING" id="575788.VS_1371"/>
<evidence type="ECO:0000313" key="2">
    <source>
        <dbReference type="Proteomes" id="UP000009100"/>
    </source>
</evidence>
<evidence type="ECO:0000313" key="1">
    <source>
        <dbReference type="EMBL" id="CAV18534.1"/>
    </source>
</evidence>
<dbReference type="Proteomes" id="UP000009100">
    <property type="component" value="Chromosome 1"/>
</dbReference>
<dbReference type="AlphaFoldDB" id="B7VNF8"/>
<protein>
    <submittedName>
        <fullName evidence="1">Uncharacterized protein</fullName>
    </submittedName>
</protein>
<dbReference type="HOGENOM" id="CLU_169640_0_0_6"/>
<reference evidence="1 2" key="1">
    <citation type="submission" date="2009-02" db="EMBL/GenBank/DDBJ databases">
        <title>Vibrio splendidus str. LGP32 complete genome.</title>
        <authorList>
            <person name="Mazel D."/>
            <person name="Le Roux F."/>
        </authorList>
    </citation>
    <scope>NUCLEOTIDE SEQUENCE [LARGE SCALE GENOMIC DNA]</scope>
    <source>
        <strain evidence="1 2">LGP32</strain>
    </source>
</reference>
<dbReference type="EMBL" id="FM954972">
    <property type="protein sequence ID" value="CAV18534.1"/>
    <property type="molecule type" value="Genomic_DNA"/>
</dbReference>
<sequence length="114" mass="13093">MMKMRLDQVLERIISVNHAWKLSKEEFGADFIATNALRDTKSSLQATLLREFPEEVYLRVASDSDGHEEALYSVRLRDKVLVNGVVREDAEHLPARIAEQIFTSSEISQFLRKS</sequence>
<gene>
    <name evidence="1" type="ordered locus">VS_1371</name>
</gene>